<feature type="domain" description="Transcription factor TFIIIC triple barrel" evidence="1">
    <location>
        <begin position="8"/>
        <end position="93"/>
    </location>
</feature>
<evidence type="ECO:0000313" key="3">
    <source>
        <dbReference type="Proteomes" id="UP000271098"/>
    </source>
</evidence>
<evidence type="ECO:0000259" key="1">
    <source>
        <dbReference type="Pfam" id="PF10419"/>
    </source>
</evidence>
<dbReference type="WBParaSite" id="GPUH_0001179701-mRNA-1">
    <property type="protein sequence ID" value="GPUH_0001179701-mRNA-1"/>
    <property type="gene ID" value="GPUH_0001179701"/>
</dbReference>
<gene>
    <name evidence="2" type="ORF">GPUH_LOCUS11783</name>
</gene>
<dbReference type="Proteomes" id="UP000271098">
    <property type="component" value="Unassembled WGS sequence"/>
</dbReference>
<keyword evidence="3" id="KW-1185">Reference proteome</keyword>
<dbReference type="OrthoDB" id="1877767at2759"/>
<sequence>MSDSEDKEWEEKTLVLEIGGIMDVNSARQALLRGDCAIRRANTENPMVQIANSLFTSEWSTIVGSDIILRRDEKQQQLRYVASSDVRLKAEKALVTGADESSKSQ</sequence>
<dbReference type="Pfam" id="PF10419">
    <property type="entry name" value="TFIIIC_sub6"/>
    <property type="match status" value="1"/>
</dbReference>
<dbReference type="EMBL" id="UYRT01078803">
    <property type="protein sequence ID" value="VDN19245.1"/>
    <property type="molecule type" value="Genomic_DNA"/>
</dbReference>
<reference evidence="4" key="1">
    <citation type="submission" date="2016-06" db="UniProtKB">
        <authorList>
            <consortium name="WormBaseParasite"/>
        </authorList>
    </citation>
    <scope>IDENTIFICATION</scope>
</reference>
<accession>A0A183DSU2</accession>
<protein>
    <submittedName>
        <fullName evidence="4">TFIIIC_sub6 domain-containing protein</fullName>
    </submittedName>
</protein>
<dbReference type="Gene3D" id="2.60.40.4370">
    <property type="match status" value="1"/>
</dbReference>
<proteinExistence type="predicted"/>
<evidence type="ECO:0000313" key="4">
    <source>
        <dbReference type="WBParaSite" id="GPUH_0001179701-mRNA-1"/>
    </source>
</evidence>
<dbReference type="InterPro" id="IPR019481">
    <property type="entry name" value="TFIIIC_triple_barrel"/>
</dbReference>
<reference evidence="2 3" key="2">
    <citation type="submission" date="2018-11" db="EMBL/GenBank/DDBJ databases">
        <authorList>
            <consortium name="Pathogen Informatics"/>
        </authorList>
    </citation>
    <scope>NUCLEOTIDE SEQUENCE [LARGE SCALE GENOMIC DNA]</scope>
</reference>
<evidence type="ECO:0000313" key="2">
    <source>
        <dbReference type="EMBL" id="VDN19245.1"/>
    </source>
</evidence>
<name>A0A183DSU2_9BILA</name>
<organism evidence="4">
    <name type="scientific">Gongylonema pulchrum</name>
    <dbReference type="NCBI Taxonomy" id="637853"/>
    <lineage>
        <taxon>Eukaryota</taxon>
        <taxon>Metazoa</taxon>
        <taxon>Ecdysozoa</taxon>
        <taxon>Nematoda</taxon>
        <taxon>Chromadorea</taxon>
        <taxon>Rhabditida</taxon>
        <taxon>Spirurina</taxon>
        <taxon>Spiruromorpha</taxon>
        <taxon>Spiruroidea</taxon>
        <taxon>Gongylonematidae</taxon>
        <taxon>Gongylonema</taxon>
    </lineage>
</organism>
<dbReference type="AlphaFoldDB" id="A0A183DSU2"/>